<evidence type="ECO:0000313" key="6">
    <source>
        <dbReference type="Proteomes" id="UP001209803"/>
    </source>
</evidence>
<dbReference type="InterPro" id="IPR005000">
    <property type="entry name" value="Aldolase/citrate-lyase_domain"/>
</dbReference>
<keyword evidence="6" id="KW-1185">Reference proteome</keyword>
<sequence length="253" mass="26864">MKNPKNLFKAALRARKHQLGIWNTIGGNAVPELLGGAGFDWVLIDCEHSPVEALDVLPALQAIAGDPTTSAVVRPAANDPVLFKRLLDFGAQTLMVPYVQTAEEAAAAVSAMRYAPRGIRGMAGMTRATRYGKVDDYYNIAEEELCLIVQLETQTALDNLEAISKTDGVDAVFIGPADLSASMGIPGQMNHPDVQSAIKEAFERLKAMGVPYGILTLDPDAAGSYMSQGTAFTAVGVDLALLADAVATLKARF</sequence>
<dbReference type="PANTHER" id="PTHR30502">
    <property type="entry name" value="2-KETO-3-DEOXY-L-RHAMNONATE ALDOLASE"/>
    <property type="match status" value="1"/>
</dbReference>
<accession>A0ABY8F895</accession>
<dbReference type="Pfam" id="PF03328">
    <property type="entry name" value="HpcH_HpaI"/>
    <property type="match status" value="1"/>
</dbReference>
<protein>
    <submittedName>
        <fullName evidence="5">HpcH/HpaI aldolase/citrate lyase family protein</fullName>
    </submittedName>
</protein>
<dbReference type="Proteomes" id="UP001209803">
    <property type="component" value="Chromosome"/>
</dbReference>
<dbReference type="InterPro" id="IPR015813">
    <property type="entry name" value="Pyrv/PenolPyrv_kinase-like_dom"/>
</dbReference>
<keyword evidence="1" id="KW-0479">Metal-binding</keyword>
<feature type="domain" description="HpcH/HpaI aldolase/citrate lyase" evidence="4">
    <location>
        <begin position="31"/>
        <end position="244"/>
    </location>
</feature>
<name>A0ABY8F895_9HYPH</name>
<dbReference type="Gene3D" id="3.20.20.60">
    <property type="entry name" value="Phosphoenolpyruvate-binding domains"/>
    <property type="match status" value="1"/>
</dbReference>
<evidence type="ECO:0000256" key="2">
    <source>
        <dbReference type="ARBA" id="ARBA00023239"/>
    </source>
</evidence>
<dbReference type="InterPro" id="IPR040442">
    <property type="entry name" value="Pyrv_kinase-like_dom_sf"/>
</dbReference>
<evidence type="ECO:0000259" key="4">
    <source>
        <dbReference type="Pfam" id="PF03328"/>
    </source>
</evidence>
<reference evidence="5 6" key="1">
    <citation type="submission" date="2023-03" db="EMBL/GenBank/DDBJ databases">
        <title>Roseibium porphyridii sp. nov. and Roseibium rhodosorbium sp. nov. isolated from marine algae, Porphyridium cruentum and Rhodosorus marinus, respectively.</title>
        <authorList>
            <person name="Lee M.W."/>
            <person name="Choi B.J."/>
            <person name="Lee J.K."/>
            <person name="Choi D.G."/>
            <person name="Baek J.H."/>
            <person name="Bayburt H."/>
            <person name="Kim J.M."/>
            <person name="Han D.M."/>
            <person name="Kim K.H."/>
            <person name="Jeon C.O."/>
        </authorList>
    </citation>
    <scope>NUCLEOTIDE SEQUENCE [LARGE SCALE GENOMIC DNA]</scope>
    <source>
        <strain evidence="5 6">KMA01</strain>
    </source>
</reference>
<dbReference type="EMBL" id="CP120863">
    <property type="protein sequence ID" value="WFE90377.1"/>
    <property type="molecule type" value="Genomic_DNA"/>
</dbReference>
<dbReference type="PANTHER" id="PTHR30502:SF4">
    <property type="entry name" value="5-KETO-4-DEOXY-D-GLUCARATE ALDOLASE"/>
    <property type="match status" value="1"/>
</dbReference>
<dbReference type="RefSeq" id="WP_265679766.1">
    <property type="nucleotide sequence ID" value="NZ_CP120863.1"/>
</dbReference>
<gene>
    <name evidence="5" type="ORF">K1718_03220</name>
</gene>
<organism evidence="5 6">
    <name type="scientific">Roseibium porphyridii</name>
    <dbReference type="NCBI Taxonomy" id="2866279"/>
    <lineage>
        <taxon>Bacteria</taxon>
        <taxon>Pseudomonadati</taxon>
        <taxon>Pseudomonadota</taxon>
        <taxon>Alphaproteobacteria</taxon>
        <taxon>Hyphomicrobiales</taxon>
        <taxon>Stappiaceae</taxon>
        <taxon>Roseibium</taxon>
    </lineage>
</organism>
<evidence type="ECO:0000256" key="1">
    <source>
        <dbReference type="ARBA" id="ARBA00022723"/>
    </source>
</evidence>
<dbReference type="SUPFAM" id="SSF51621">
    <property type="entry name" value="Phosphoenolpyruvate/pyruvate domain"/>
    <property type="match status" value="1"/>
</dbReference>
<evidence type="ECO:0000313" key="5">
    <source>
        <dbReference type="EMBL" id="WFE90377.1"/>
    </source>
</evidence>
<keyword evidence="2 5" id="KW-0456">Lyase</keyword>
<dbReference type="InterPro" id="IPR050251">
    <property type="entry name" value="HpcH-HpaI_aldolase"/>
</dbReference>
<evidence type="ECO:0000256" key="3">
    <source>
        <dbReference type="ARBA" id="ARBA00045074"/>
    </source>
</evidence>
<dbReference type="GO" id="GO:0016829">
    <property type="term" value="F:lyase activity"/>
    <property type="evidence" value="ECO:0007669"/>
    <property type="project" value="UniProtKB-KW"/>
</dbReference>
<comment type="catalytic activity">
    <reaction evidence="3">
        <text>D-glyceraldehyde + pyruvate = 2-dehydro-3-deoxy-L-galactonate</text>
        <dbReference type="Rhea" id="RHEA:80055"/>
        <dbReference type="ChEBI" id="CHEBI:15361"/>
        <dbReference type="ChEBI" id="CHEBI:17378"/>
        <dbReference type="ChEBI" id="CHEBI:75545"/>
    </reaction>
</comment>
<proteinExistence type="predicted"/>